<dbReference type="Pfam" id="PF10394">
    <property type="entry name" value="Hat1_N"/>
    <property type="match status" value="1"/>
</dbReference>
<comment type="similarity">
    <text evidence="1">Belongs to the HAT1 family.</text>
</comment>
<dbReference type="GO" id="GO:0004402">
    <property type="term" value="F:histone acetyltransferase activity"/>
    <property type="evidence" value="ECO:0007669"/>
    <property type="project" value="InterPro"/>
</dbReference>
<dbReference type="InterPro" id="IPR019467">
    <property type="entry name" value="Hat1_N"/>
</dbReference>
<reference evidence="8 9" key="1">
    <citation type="submission" date="2020-02" db="EMBL/GenBank/DDBJ databases">
        <authorList>
            <person name="Ma Q."/>
            <person name="Huang Y."/>
            <person name="Song X."/>
            <person name="Pei D."/>
        </authorList>
    </citation>
    <scope>NUCLEOTIDE SEQUENCE [LARGE SCALE GENOMIC DNA]</scope>
    <source>
        <strain evidence="8">Sxm20200214</strain>
        <tissue evidence="8">Leaf</tissue>
    </source>
</reference>
<dbReference type="GO" id="GO:0000781">
    <property type="term" value="C:chromosome, telomeric region"/>
    <property type="evidence" value="ECO:0007669"/>
    <property type="project" value="GOC"/>
</dbReference>
<feature type="domain" description="Histone acetyl transferase HAT1 N-terminal" evidence="7">
    <location>
        <begin position="17"/>
        <end position="137"/>
    </location>
</feature>
<keyword evidence="4" id="KW-0012">Acyltransferase</keyword>
<proteinExistence type="inferred from homology"/>
<comment type="catalytic activity">
    <reaction evidence="5">
        <text>L-lysyl-[protein] + acetyl-CoA = N(6)-acetyl-L-lysyl-[protein] + CoA + H(+)</text>
        <dbReference type="Rhea" id="RHEA:45948"/>
        <dbReference type="Rhea" id="RHEA-COMP:9752"/>
        <dbReference type="Rhea" id="RHEA-COMP:10731"/>
        <dbReference type="ChEBI" id="CHEBI:15378"/>
        <dbReference type="ChEBI" id="CHEBI:29969"/>
        <dbReference type="ChEBI" id="CHEBI:57287"/>
        <dbReference type="ChEBI" id="CHEBI:57288"/>
        <dbReference type="ChEBI" id="CHEBI:61930"/>
        <dbReference type="EC" id="2.3.1.48"/>
    </reaction>
</comment>
<evidence type="ECO:0000256" key="4">
    <source>
        <dbReference type="ARBA" id="ARBA00023315"/>
    </source>
</evidence>
<keyword evidence="9" id="KW-1185">Reference proteome</keyword>
<dbReference type="Proteomes" id="UP000886595">
    <property type="component" value="Unassembled WGS sequence"/>
</dbReference>
<dbReference type="InterPro" id="IPR037113">
    <property type="entry name" value="Hat1_N_sf"/>
</dbReference>
<evidence type="ECO:0000256" key="1">
    <source>
        <dbReference type="ARBA" id="ARBA00010543"/>
    </source>
</evidence>
<dbReference type="Gene3D" id="3.90.360.10">
    <property type="entry name" value="Histone acetyl transferase 1 (HAT1), N-terminal domain"/>
    <property type="match status" value="1"/>
</dbReference>
<dbReference type="OrthoDB" id="10253098at2759"/>
<dbReference type="EC" id="2.3.1.48" evidence="2"/>
<dbReference type="SUPFAM" id="SSF55729">
    <property type="entry name" value="Acyl-CoA N-acyltransferases (Nat)"/>
    <property type="match status" value="1"/>
</dbReference>
<dbReference type="EMBL" id="JAAMPC010000012">
    <property type="protein sequence ID" value="KAG2274971.1"/>
    <property type="molecule type" value="Genomic_DNA"/>
</dbReference>
<dbReference type="Gene3D" id="3.40.630.30">
    <property type="match status" value="1"/>
</dbReference>
<evidence type="ECO:0000256" key="2">
    <source>
        <dbReference type="ARBA" id="ARBA00013184"/>
    </source>
</evidence>
<evidence type="ECO:0000256" key="5">
    <source>
        <dbReference type="ARBA" id="ARBA00048017"/>
    </source>
</evidence>
<accession>A0A8X7UGA1</accession>
<sequence>MVQKRRRVGLSPADTGVEANECIKIYLVYSKEEVGSPEVPCVNPVDLNDFCYGDGKIHGYQGLKVVLLFYTSLHSYADVTYKSTTNGDKGITDLKSALQNIFAETIVDNKDEFMKTFSTEKDFIRNMVSNGEVVHSGVIDRSSIDAQVAPEFLCSNPIDVTDPDWHLYLLIQKKEHKEEPLYQIVGFTAVYKFYRYPDRLRMRLSQILVLPSFQGKGFGSYLVEVVNKVATAENVYDLTVEEPSEKFQHIRTCIDINRLRAFDPIKPAIDSAVETLTKGKLSKKAQIPRFTPPLNAIDKVRETLKINKKHFLKCWEILIYLALDPIDKYLDDYTSVITNHVRAGILGKDIEAPKKQVVDVPTSYAAEASFVVFKSLSGEANNGNDVQVDENKPDQEEQLKQLVEERIREIKLVAGKVSKLRI</sequence>
<protein>
    <recommendedName>
        <fullName evidence="2">histone acetyltransferase</fullName>
        <ecNumber evidence="2">2.3.1.48</ecNumber>
    </recommendedName>
</protein>
<comment type="caution">
    <text evidence="8">The sequence shown here is derived from an EMBL/GenBank/DDBJ whole genome shotgun (WGS) entry which is preliminary data.</text>
</comment>
<evidence type="ECO:0000256" key="3">
    <source>
        <dbReference type="ARBA" id="ARBA00022679"/>
    </source>
</evidence>
<evidence type="ECO:0000259" key="7">
    <source>
        <dbReference type="Pfam" id="PF10394"/>
    </source>
</evidence>
<name>A0A8X7UGA1_BRACI</name>
<dbReference type="GO" id="GO:0005634">
    <property type="term" value="C:nucleus"/>
    <property type="evidence" value="ECO:0007669"/>
    <property type="project" value="InterPro"/>
</dbReference>
<dbReference type="InterPro" id="IPR000182">
    <property type="entry name" value="GNAT_dom"/>
</dbReference>
<dbReference type="GO" id="GO:0031509">
    <property type="term" value="P:subtelomeric heterochromatin formation"/>
    <property type="evidence" value="ECO:0007669"/>
    <property type="project" value="InterPro"/>
</dbReference>
<feature type="domain" description="N-acetyltransferase" evidence="6">
    <location>
        <begin position="179"/>
        <end position="242"/>
    </location>
</feature>
<evidence type="ECO:0000259" key="6">
    <source>
        <dbReference type="Pfam" id="PF00583"/>
    </source>
</evidence>
<dbReference type="FunFam" id="3.40.630.30:FF:000077">
    <property type="entry name" value="Histone acetyltransferase type B catalytic subunit"/>
    <property type="match status" value="1"/>
</dbReference>
<dbReference type="CDD" id="cd04301">
    <property type="entry name" value="NAT_SF"/>
    <property type="match status" value="1"/>
</dbReference>
<evidence type="ECO:0000313" key="8">
    <source>
        <dbReference type="EMBL" id="KAG2274971.1"/>
    </source>
</evidence>
<organism evidence="8 9">
    <name type="scientific">Brassica carinata</name>
    <name type="common">Ethiopian mustard</name>
    <name type="synonym">Abyssinian cabbage</name>
    <dbReference type="NCBI Taxonomy" id="52824"/>
    <lineage>
        <taxon>Eukaryota</taxon>
        <taxon>Viridiplantae</taxon>
        <taxon>Streptophyta</taxon>
        <taxon>Embryophyta</taxon>
        <taxon>Tracheophyta</taxon>
        <taxon>Spermatophyta</taxon>
        <taxon>Magnoliopsida</taxon>
        <taxon>eudicotyledons</taxon>
        <taxon>Gunneridae</taxon>
        <taxon>Pentapetalae</taxon>
        <taxon>rosids</taxon>
        <taxon>malvids</taxon>
        <taxon>Brassicales</taxon>
        <taxon>Brassicaceae</taxon>
        <taxon>Brassiceae</taxon>
        <taxon>Brassica</taxon>
    </lineage>
</organism>
<dbReference type="AlphaFoldDB" id="A0A8X7UGA1"/>
<dbReference type="PANTHER" id="PTHR12046">
    <property type="entry name" value="HISTONE ACETYLTRANSFERASE TYPE B CATALYTIC SUBUNIT"/>
    <property type="match status" value="1"/>
</dbReference>
<gene>
    <name evidence="8" type="ORF">Bca52824_057526</name>
</gene>
<keyword evidence="3" id="KW-0808">Transferase</keyword>
<dbReference type="InterPro" id="IPR017380">
    <property type="entry name" value="Hist_AcTrfase_B-typ_cat-su"/>
</dbReference>
<dbReference type="InterPro" id="IPR016181">
    <property type="entry name" value="Acyl_CoA_acyltransferase"/>
</dbReference>
<dbReference type="Pfam" id="PF00583">
    <property type="entry name" value="Acetyltransf_1"/>
    <property type="match status" value="1"/>
</dbReference>
<evidence type="ECO:0000313" key="9">
    <source>
        <dbReference type="Proteomes" id="UP000886595"/>
    </source>
</evidence>